<name>A0AAQ2C8N3_9MICO</name>
<dbReference type="NCBIfam" id="NF046062">
    <property type="entry name" value="citrull_CtlX"/>
    <property type="match status" value="1"/>
</dbReference>
<proteinExistence type="predicted"/>
<evidence type="ECO:0000313" key="2">
    <source>
        <dbReference type="Proteomes" id="UP000297403"/>
    </source>
</evidence>
<dbReference type="AlphaFoldDB" id="A0AAQ2C8N3"/>
<evidence type="ECO:0000313" key="1">
    <source>
        <dbReference type="EMBL" id="TFC52260.1"/>
    </source>
</evidence>
<dbReference type="Proteomes" id="UP000297403">
    <property type="component" value="Unassembled WGS sequence"/>
</dbReference>
<comment type="caution">
    <text evidence="1">The sequence shown here is derived from an EMBL/GenBank/DDBJ whole genome shotgun (WGS) entry which is preliminary data.</text>
</comment>
<sequence>MSPMSVQAPSAVLLIRPHFFTPNPETAHDNAFQSVDAGHDAALIAEAAYAEVTRVAETLESRGIVVHLFDDDGPGRPDSVFPNNWISTHAGGHVALYPMHAPNRRTERRGDIVEMLKQRYRVQDVVDYSGLELDDVFLEGTGAMVLDHAGRIAYVARSRRADPIALERFCTNFGYEPIVFDAADESGRPIYHTNVLMCIATDFALVGLDLIQSSSRRSHVVERLTAQDREVIALDREQIRNFAGNAIELHGPGGRMLVLSRRALDCLTAGQRSVIERSCTILPLDVPTIELAGGSIRCMLAGIHLDRRGAPSLSATSLSTASLSTQAVSLAATPHERSASRTEPGLAV</sequence>
<dbReference type="InterPro" id="IPR014541">
    <property type="entry name" value="Amdntrnsf_FN0238"/>
</dbReference>
<protein>
    <submittedName>
        <fullName evidence="1">Amidinotransferase</fullName>
    </submittedName>
</protein>
<keyword evidence="2" id="KW-1185">Reference proteome</keyword>
<dbReference type="PANTHER" id="PTHR43224">
    <property type="entry name" value="AMIDINOTRANSFERASE"/>
    <property type="match status" value="1"/>
</dbReference>
<dbReference type="SUPFAM" id="SSF55909">
    <property type="entry name" value="Pentein"/>
    <property type="match status" value="1"/>
</dbReference>
<dbReference type="EMBL" id="SOFY01000011">
    <property type="protein sequence ID" value="TFC52260.1"/>
    <property type="molecule type" value="Genomic_DNA"/>
</dbReference>
<reference evidence="1 2" key="1">
    <citation type="submission" date="2019-03" db="EMBL/GenBank/DDBJ databases">
        <title>Genomics of glacier-inhabiting Cryobacterium strains.</title>
        <authorList>
            <person name="Liu Q."/>
            <person name="Xin Y.-H."/>
        </authorList>
    </citation>
    <scope>NUCLEOTIDE SEQUENCE [LARGE SCALE GENOMIC DNA]</scope>
    <source>
        <strain evidence="2">TMT1-22</strain>
    </source>
</reference>
<organism evidence="1 2">
    <name type="scientific">Cryobacterium shii</name>
    <dbReference type="NCBI Taxonomy" id="1259235"/>
    <lineage>
        <taxon>Bacteria</taxon>
        <taxon>Bacillati</taxon>
        <taxon>Actinomycetota</taxon>
        <taxon>Actinomycetes</taxon>
        <taxon>Micrococcales</taxon>
        <taxon>Microbacteriaceae</taxon>
        <taxon>Cryobacterium</taxon>
    </lineage>
</organism>
<accession>A0AAQ2C8N3</accession>
<dbReference type="Pfam" id="PF19420">
    <property type="entry name" value="DDAH_eukar"/>
    <property type="match status" value="1"/>
</dbReference>
<dbReference type="PIRSF" id="PIRSF028188">
    <property type="entry name" value="Amdntrnsf_FN0238"/>
    <property type="match status" value="1"/>
</dbReference>
<dbReference type="PANTHER" id="PTHR43224:SF1">
    <property type="entry name" value="AMIDINOTRANSFERASE"/>
    <property type="match status" value="1"/>
</dbReference>
<dbReference type="Gene3D" id="3.75.10.10">
    <property type="entry name" value="L-arginine/glycine Amidinotransferase, Chain A"/>
    <property type="match status" value="1"/>
</dbReference>
<gene>
    <name evidence="1" type="ORF">E3O49_02785</name>
</gene>